<dbReference type="Proteomes" id="UP000286288">
    <property type="component" value="Unassembled WGS sequence"/>
</dbReference>
<evidence type="ECO:0000256" key="4">
    <source>
        <dbReference type="ARBA" id="ARBA00022679"/>
    </source>
</evidence>
<reference evidence="11 12" key="1">
    <citation type="submission" date="2018-08" db="EMBL/GenBank/DDBJ databases">
        <title>A genome reference for cultivated species of the human gut microbiota.</title>
        <authorList>
            <person name="Zou Y."/>
            <person name="Xue W."/>
            <person name="Luo G."/>
        </authorList>
    </citation>
    <scope>NUCLEOTIDE SEQUENCE [LARGE SCALE GENOMIC DNA]</scope>
    <source>
        <strain evidence="11 12">AF48-16</strain>
    </source>
</reference>
<dbReference type="EMBL" id="QRMZ01000016">
    <property type="protein sequence ID" value="RHK05709.1"/>
    <property type="molecule type" value="Genomic_DNA"/>
</dbReference>
<accession>A0A415EQY8</accession>
<comment type="similarity">
    <text evidence="9">Belongs to the acetylglutamate kinase family. ArgB subfamily.</text>
</comment>
<evidence type="ECO:0000256" key="1">
    <source>
        <dbReference type="ARBA" id="ARBA00004828"/>
    </source>
</evidence>
<comment type="function">
    <text evidence="9">Catalyzes the ATP-dependent phosphorylation of N-acetyl-L-glutamate.</text>
</comment>
<dbReference type="GO" id="GO:0005737">
    <property type="term" value="C:cytoplasm"/>
    <property type="evidence" value="ECO:0007669"/>
    <property type="project" value="UniProtKB-SubCell"/>
</dbReference>
<keyword evidence="9" id="KW-0963">Cytoplasm</keyword>
<dbReference type="GO" id="GO:0005524">
    <property type="term" value="F:ATP binding"/>
    <property type="evidence" value="ECO:0007669"/>
    <property type="project" value="UniProtKB-UniRule"/>
</dbReference>
<keyword evidence="5 9" id="KW-0547">Nucleotide-binding</keyword>
<dbReference type="PIRSF" id="PIRSF000728">
    <property type="entry name" value="NAGK"/>
    <property type="match status" value="1"/>
</dbReference>
<evidence type="ECO:0000256" key="7">
    <source>
        <dbReference type="ARBA" id="ARBA00022840"/>
    </source>
</evidence>
<proteinExistence type="inferred from homology"/>
<feature type="binding site" evidence="9">
    <location>
        <begin position="40"/>
        <end position="41"/>
    </location>
    <ligand>
        <name>substrate</name>
    </ligand>
</feature>
<dbReference type="CDD" id="cd04238">
    <property type="entry name" value="AAK_NAGK-like"/>
    <property type="match status" value="1"/>
</dbReference>
<dbReference type="NCBIfam" id="TIGR00761">
    <property type="entry name" value="argB"/>
    <property type="match status" value="1"/>
</dbReference>
<comment type="pathway">
    <text evidence="1 9">Amino-acid biosynthesis; L-arginine biosynthesis; N(2)-acetyl-L-ornithine from L-glutamate: step 2/4.</text>
</comment>
<keyword evidence="6 9" id="KW-0418">Kinase</keyword>
<feature type="binding site" evidence="9">
    <location>
        <position position="62"/>
    </location>
    <ligand>
        <name>substrate</name>
    </ligand>
</feature>
<gene>
    <name evidence="9 11" type="primary">argB</name>
    <name evidence="11" type="ORF">DW084_12275</name>
</gene>
<dbReference type="SUPFAM" id="SSF53633">
    <property type="entry name" value="Carbamate kinase-like"/>
    <property type="match status" value="1"/>
</dbReference>
<evidence type="ECO:0000313" key="11">
    <source>
        <dbReference type="EMBL" id="RHK05709.1"/>
    </source>
</evidence>
<name>A0A415EQY8_ENTCA</name>
<comment type="catalytic activity">
    <reaction evidence="8 9">
        <text>N-acetyl-L-glutamate + ATP = N-acetyl-L-glutamyl 5-phosphate + ADP</text>
        <dbReference type="Rhea" id="RHEA:14629"/>
        <dbReference type="ChEBI" id="CHEBI:30616"/>
        <dbReference type="ChEBI" id="CHEBI:44337"/>
        <dbReference type="ChEBI" id="CHEBI:57936"/>
        <dbReference type="ChEBI" id="CHEBI:456216"/>
        <dbReference type="EC" id="2.7.2.8"/>
    </reaction>
</comment>
<dbReference type="UniPathway" id="UPA00068">
    <property type="reaction ID" value="UER00107"/>
</dbReference>
<keyword evidence="2 9" id="KW-0055">Arginine biosynthesis</keyword>
<keyword evidence="3 9" id="KW-0028">Amino-acid biosynthesis</keyword>
<evidence type="ECO:0000313" key="12">
    <source>
        <dbReference type="Proteomes" id="UP000286288"/>
    </source>
</evidence>
<dbReference type="PANTHER" id="PTHR23342">
    <property type="entry name" value="N-ACETYLGLUTAMATE SYNTHASE"/>
    <property type="match status" value="1"/>
</dbReference>
<dbReference type="GO" id="GO:0003991">
    <property type="term" value="F:acetylglutamate kinase activity"/>
    <property type="evidence" value="ECO:0007669"/>
    <property type="project" value="UniProtKB-UniRule"/>
</dbReference>
<evidence type="ECO:0000256" key="9">
    <source>
        <dbReference type="HAMAP-Rule" id="MF_00082"/>
    </source>
</evidence>
<comment type="subcellular location">
    <subcellularLocation>
        <location evidence="9">Cytoplasm</location>
    </subcellularLocation>
</comment>
<evidence type="ECO:0000256" key="5">
    <source>
        <dbReference type="ARBA" id="ARBA00022741"/>
    </source>
</evidence>
<dbReference type="Gene3D" id="3.40.1160.10">
    <property type="entry name" value="Acetylglutamate kinase-like"/>
    <property type="match status" value="1"/>
</dbReference>
<dbReference type="InterPro" id="IPR036393">
    <property type="entry name" value="AceGlu_kinase-like_sf"/>
</dbReference>
<feature type="site" description="Transition state stabilizer" evidence="9">
    <location>
        <position position="7"/>
    </location>
</feature>
<feature type="binding site" evidence="9">
    <location>
        <position position="155"/>
    </location>
    <ligand>
        <name>substrate</name>
    </ligand>
</feature>
<dbReference type="AlphaFoldDB" id="A0A415EQY8"/>
<dbReference type="InterPro" id="IPR037528">
    <property type="entry name" value="ArgB"/>
</dbReference>
<sequence>METIVVKIGGVASDNLNPSFFETIADWQAAGKKVVIVHGGGHYISEMMEKMALTVTIKDGLRVTDPQTLEVTRMVLLGQVQPLITTAFQQAGFHAVGLNAGCDQLIQGEVIDEEKLGQVGKVQQINAAFLQLLTEKKHVPILAPLGITPEGQWLNINADEVACQVAASLQAEKLYLLTDVPGIKQESQWLSAVSFEEIPRLITEEVVTGGMLPKLKSAQKALKAGVAAVCITDRIDRLGTQILAASPAAAVCS</sequence>
<dbReference type="InterPro" id="IPR001048">
    <property type="entry name" value="Asp/Glu/Uridylate_kinase"/>
</dbReference>
<evidence type="ECO:0000256" key="3">
    <source>
        <dbReference type="ARBA" id="ARBA00022605"/>
    </source>
</evidence>
<protein>
    <recommendedName>
        <fullName evidence="9">Acetylglutamate kinase</fullName>
        <ecNumber evidence="9">2.7.2.8</ecNumber>
    </recommendedName>
    <alternativeName>
        <fullName evidence="9">N-acetyl-L-glutamate 5-phosphotransferase</fullName>
    </alternativeName>
    <alternativeName>
        <fullName evidence="9">NAG kinase</fullName>
        <shortName evidence="9">NAGK</shortName>
    </alternativeName>
</protein>
<dbReference type="HAMAP" id="MF_00082">
    <property type="entry name" value="ArgB"/>
    <property type="match status" value="1"/>
</dbReference>
<dbReference type="InterPro" id="IPR004662">
    <property type="entry name" value="AcgluKinase_fam"/>
</dbReference>
<keyword evidence="7 9" id="KW-0067">ATP-binding</keyword>
<feature type="domain" description="Aspartate/glutamate/uridylate kinase" evidence="10">
    <location>
        <begin position="3"/>
        <end position="233"/>
    </location>
</feature>
<dbReference type="GO" id="GO:0042450">
    <property type="term" value="P:L-arginine biosynthetic process via ornithine"/>
    <property type="evidence" value="ECO:0007669"/>
    <property type="project" value="UniProtKB-UniRule"/>
</dbReference>
<comment type="caution">
    <text evidence="11">The sequence shown here is derived from an EMBL/GenBank/DDBJ whole genome shotgun (WGS) entry which is preliminary data.</text>
</comment>
<dbReference type="PANTHER" id="PTHR23342:SF0">
    <property type="entry name" value="N-ACETYLGLUTAMATE SYNTHASE, MITOCHONDRIAL"/>
    <property type="match status" value="1"/>
</dbReference>
<feature type="site" description="Transition state stabilizer" evidence="9">
    <location>
        <position position="214"/>
    </location>
</feature>
<evidence type="ECO:0000259" key="10">
    <source>
        <dbReference type="Pfam" id="PF00696"/>
    </source>
</evidence>
<dbReference type="EC" id="2.7.2.8" evidence="9"/>
<organism evidence="11 12">
    <name type="scientific">Enterococcus casseliflavus</name>
    <name type="common">Enterococcus flavescens</name>
    <dbReference type="NCBI Taxonomy" id="37734"/>
    <lineage>
        <taxon>Bacteria</taxon>
        <taxon>Bacillati</taxon>
        <taxon>Bacillota</taxon>
        <taxon>Bacilli</taxon>
        <taxon>Lactobacillales</taxon>
        <taxon>Enterococcaceae</taxon>
        <taxon>Enterococcus</taxon>
    </lineage>
</organism>
<dbReference type="Pfam" id="PF00696">
    <property type="entry name" value="AA_kinase"/>
    <property type="match status" value="1"/>
</dbReference>
<keyword evidence="4 9" id="KW-0808">Transferase</keyword>
<evidence type="ECO:0000256" key="2">
    <source>
        <dbReference type="ARBA" id="ARBA00022571"/>
    </source>
</evidence>
<evidence type="ECO:0000256" key="8">
    <source>
        <dbReference type="ARBA" id="ARBA00048141"/>
    </source>
</evidence>
<evidence type="ECO:0000256" key="6">
    <source>
        <dbReference type="ARBA" id="ARBA00022777"/>
    </source>
</evidence>